<dbReference type="RefSeq" id="WP_017894969.1">
    <property type="nucleotide sequence ID" value="NZ_CBXI010000044.1"/>
</dbReference>
<feature type="transmembrane region" description="Helical" evidence="1">
    <location>
        <begin position="35"/>
        <end position="56"/>
    </location>
</feature>
<keyword evidence="1" id="KW-1133">Transmembrane helix</keyword>
<evidence type="ECO:0000313" key="3">
    <source>
        <dbReference type="Proteomes" id="UP000019482"/>
    </source>
</evidence>
<gene>
    <name evidence="2" type="ORF">CTDIVETGP_2925</name>
</gene>
<name>W6N8U7_CLOTY</name>
<evidence type="ECO:0000313" key="2">
    <source>
        <dbReference type="EMBL" id="CDL92855.1"/>
    </source>
</evidence>
<evidence type="ECO:0000256" key="1">
    <source>
        <dbReference type="SAM" id="Phobius"/>
    </source>
</evidence>
<feature type="transmembrane region" description="Helical" evidence="1">
    <location>
        <begin position="189"/>
        <end position="209"/>
    </location>
</feature>
<feature type="transmembrane region" description="Helical" evidence="1">
    <location>
        <begin position="117"/>
        <end position="136"/>
    </location>
</feature>
<organism evidence="2 3">
    <name type="scientific">Clostridium tyrobutyricum DIVETGP</name>
    <dbReference type="NCBI Taxonomy" id="1408889"/>
    <lineage>
        <taxon>Bacteria</taxon>
        <taxon>Bacillati</taxon>
        <taxon>Bacillota</taxon>
        <taxon>Clostridia</taxon>
        <taxon>Eubacteriales</taxon>
        <taxon>Clostridiaceae</taxon>
        <taxon>Clostridium</taxon>
    </lineage>
</organism>
<dbReference type="PANTHER" id="PTHR41309">
    <property type="entry name" value="MEMBRANE PROTEIN-RELATED"/>
    <property type="match status" value="1"/>
</dbReference>
<keyword evidence="1" id="KW-0812">Transmembrane</keyword>
<protein>
    <recommendedName>
        <fullName evidence="4">ABC-2 transporter permease</fullName>
    </recommendedName>
</protein>
<dbReference type="PANTHER" id="PTHR41309:SF2">
    <property type="entry name" value="MEMBRANE PROTEIN"/>
    <property type="match status" value="1"/>
</dbReference>
<dbReference type="Proteomes" id="UP000019482">
    <property type="component" value="Unassembled WGS sequence"/>
</dbReference>
<dbReference type="InterPro" id="IPR025699">
    <property type="entry name" value="ABC2_memb-like"/>
</dbReference>
<dbReference type="OrthoDB" id="2917865at2"/>
<dbReference type="GeneID" id="29418267"/>
<accession>W6N8U7</accession>
<keyword evidence="3" id="KW-1185">Reference proteome</keyword>
<evidence type="ECO:0008006" key="4">
    <source>
        <dbReference type="Google" id="ProtNLM"/>
    </source>
</evidence>
<comment type="caution">
    <text evidence="2">The sequence shown here is derived from an EMBL/GenBank/DDBJ whole genome shotgun (WGS) entry which is preliminary data.</text>
</comment>
<proteinExistence type="predicted"/>
<dbReference type="AlphaFoldDB" id="W6N8U7"/>
<keyword evidence="1" id="KW-0472">Membrane</keyword>
<feature type="transmembrane region" description="Helical" evidence="1">
    <location>
        <begin position="148"/>
        <end position="169"/>
    </location>
</feature>
<dbReference type="Pfam" id="PF13346">
    <property type="entry name" value="ABC2_membrane_5"/>
    <property type="match status" value="1"/>
</dbReference>
<feature type="transmembrane region" description="Helical" evidence="1">
    <location>
        <begin position="77"/>
        <end position="97"/>
    </location>
</feature>
<sequence>MANLILKDILIQKKSFITGIICSLPILLNFRNLGASIYTFLPILITFVFITNAILYDEKAEILLNSLPIKRIHIVSAKYISIFLFTLIGIITMFLLVNIIKFLGTTNLPISMNIENIFITFVLSLILNCINFPLYFKYGYLKARFIPLILIFGVFFLLSSLDGILHKYINYEFIVINLNNMPQIILNSIIILICFIVFIISFSLSCNIYKNKDL</sequence>
<dbReference type="EMBL" id="CBXI010000044">
    <property type="protein sequence ID" value="CDL92855.1"/>
    <property type="molecule type" value="Genomic_DNA"/>
</dbReference>
<reference evidence="2 3" key="1">
    <citation type="journal article" date="2015" name="Genome Announc.">
        <title>Draft Genome Sequence of Clostridium tyrobutyricum Strain DIVETGP, Isolated from Cow's Milk for Grana Padano Production.</title>
        <authorList>
            <person name="Soggiu A."/>
            <person name="Piras C."/>
            <person name="Gaiarsa S."/>
            <person name="Sassera D."/>
            <person name="Roncada P."/>
            <person name="Bendixen E."/>
            <person name="Brasca M."/>
            <person name="Bonizzi L."/>
        </authorList>
    </citation>
    <scope>NUCLEOTIDE SEQUENCE [LARGE SCALE GENOMIC DNA]</scope>
    <source>
        <strain evidence="2 3">DIVETGP</strain>
    </source>
</reference>